<evidence type="ECO:0000256" key="7">
    <source>
        <dbReference type="ARBA" id="ARBA00023027"/>
    </source>
</evidence>
<feature type="domain" description="NAD-dependent epimerase/dehydratase" evidence="11">
    <location>
        <begin position="3"/>
        <end position="262"/>
    </location>
</feature>
<accession>A0ABS1E838</accession>
<gene>
    <name evidence="12" type="primary">galE</name>
    <name evidence="12" type="ORF">CKO13_06070</name>
</gene>
<dbReference type="RefSeq" id="WP_200257925.1">
    <property type="nucleotide sequence ID" value="NZ_NRSH01000053.1"/>
</dbReference>
<protein>
    <recommendedName>
        <fullName evidence="6 10">UDP-glucose 4-epimerase</fullName>
        <ecNumber evidence="5 10">5.1.3.2</ecNumber>
    </recommendedName>
</protein>
<dbReference type="PANTHER" id="PTHR43725">
    <property type="entry name" value="UDP-GLUCOSE 4-EPIMERASE"/>
    <property type="match status" value="1"/>
</dbReference>
<comment type="catalytic activity">
    <reaction evidence="1 10">
        <text>UDP-alpha-D-glucose = UDP-alpha-D-galactose</text>
        <dbReference type="Rhea" id="RHEA:22168"/>
        <dbReference type="ChEBI" id="CHEBI:58885"/>
        <dbReference type="ChEBI" id="CHEBI:66914"/>
        <dbReference type="EC" id="5.1.3.2"/>
    </reaction>
</comment>
<dbReference type="Gene3D" id="3.90.25.10">
    <property type="entry name" value="UDP-galactose 4-epimerase, domain 1"/>
    <property type="match status" value="1"/>
</dbReference>
<dbReference type="EC" id="5.1.3.2" evidence="5 10"/>
<dbReference type="PANTHER" id="PTHR43725:SF47">
    <property type="entry name" value="UDP-GLUCOSE 4-EPIMERASE"/>
    <property type="match status" value="1"/>
</dbReference>
<keyword evidence="9 10" id="KW-0413">Isomerase</keyword>
<dbReference type="NCBIfam" id="TIGR01179">
    <property type="entry name" value="galE"/>
    <property type="match status" value="1"/>
</dbReference>
<keyword evidence="8" id="KW-0299">Galactose metabolism</keyword>
<evidence type="ECO:0000313" key="12">
    <source>
        <dbReference type="EMBL" id="MBK1726596.1"/>
    </source>
</evidence>
<dbReference type="Proteomes" id="UP000738126">
    <property type="component" value="Unassembled WGS sequence"/>
</dbReference>
<name>A0ABS1E838_9GAMM</name>
<evidence type="ECO:0000256" key="5">
    <source>
        <dbReference type="ARBA" id="ARBA00013189"/>
    </source>
</evidence>
<keyword evidence="7 10" id="KW-0520">NAD</keyword>
<evidence type="ECO:0000313" key="13">
    <source>
        <dbReference type="Proteomes" id="UP000738126"/>
    </source>
</evidence>
<sequence length="342" mass="37017">MNVLVTGATGYIGSHAAAALLEAGYGVVALDNFHNSHPEVAGRIARIAGRTPRLVEADVRDPAALDRVFRDHPIDAVMHFAGRKAVGESVEQPLAYYQTNVGGTLQLCRAMARAGVFRLIFSSSATVYGDPEQVPIREDAPAAAATNPYGRSKQVIEQLLADLCASDPRWGVGVLRYFNPVGAHESGLIGEHPNGVPSNLVPYIAQVASGEREHLAVFGADYPTVDGTGVRDYIHVADLVDGHLKALERLERQAGIDTWNLGRGEGHSVLQVVEAFERVSGRPVPYRITARRPGDVAECWADPGKAERELGWRAERGLLAMLRDAWRWQQRNSRSAPAALAP</sequence>
<dbReference type="NCBIfam" id="NF007956">
    <property type="entry name" value="PRK10675.1"/>
    <property type="match status" value="1"/>
</dbReference>
<comment type="caution">
    <text evidence="12">The sequence shown here is derived from an EMBL/GenBank/DDBJ whole genome shotgun (WGS) entry which is preliminary data.</text>
</comment>
<comment type="pathway">
    <text evidence="3 10">Carbohydrate metabolism; galactose metabolism.</text>
</comment>
<evidence type="ECO:0000256" key="10">
    <source>
        <dbReference type="RuleBase" id="RU366046"/>
    </source>
</evidence>
<evidence type="ECO:0000256" key="9">
    <source>
        <dbReference type="ARBA" id="ARBA00023235"/>
    </source>
</evidence>
<keyword evidence="10" id="KW-0119">Carbohydrate metabolism</keyword>
<comment type="cofactor">
    <cofactor evidence="2 10">
        <name>NAD(+)</name>
        <dbReference type="ChEBI" id="CHEBI:57540"/>
    </cofactor>
</comment>
<dbReference type="InterPro" id="IPR036291">
    <property type="entry name" value="NAD(P)-bd_dom_sf"/>
</dbReference>
<dbReference type="SUPFAM" id="SSF51735">
    <property type="entry name" value="NAD(P)-binding Rossmann-fold domains"/>
    <property type="match status" value="1"/>
</dbReference>
<evidence type="ECO:0000256" key="2">
    <source>
        <dbReference type="ARBA" id="ARBA00001911"/>
    </source>
</evidence>
<evidence type="ECO:0000256" key="3">
    <source>
        <dbReference type="ARBA" id="ARBA00004947"/>
    </source>
</evidence>
<proteinExistence type="inferred from homology"/>
<dbReference type="EMBL" id="NRSH01000053">
    <property type="protein sequence ID" value="MBK1726596.1"/>
    <property type="molecule type" value="Genomic_DNA"/>
</dbReference>
<dbReference type="Gene3D" id="3.40.50.720">
    <property type="entry name" value="NAD(P)-binding Rossmann-like Domain"/>
    <property type="match status" value="1"/>
</dbReference>
<dbReference type="InterPro" id="IPR001509">
    <property type="entry name" value="Epimerase_deHydtase"/>
</dbReference>
<evidence type="ECO:0000256" key="6">
    <source>
        <dbReference type="ARBA" id="ARBA00018569"/>
    </source>
</evidence>
<reference evidence="12 13" key="1">
    <citation type="journal article" date="2020" name="Microorganisms">
        <title>Osmotic Adaptation and Compatible Solute Biosynthesis of Phototrophic Bacteria as Revealed from Genome Analyses.</title>
        <authorList>
            <person name="Imhoff J.F."/>
            <person name="Rahn T."/>
            <person name="Kunzel S."/>
            <person name="Keller A."/>
            <person name="Neulinger S.C."/>
        </authorList>
    </citation>
    <scope>NUCLEOTIDE SEQUENCE [LARGE SCALE GENOMIC DNA]</scope>
    <source>
        <strain evidence="12 13">DSM 15116</strain>
    </source>
</reference>
<dbReference type="Pfam" id="PF01370">
    <property type="entry name" value="Epimerase"/>
    <property type="match status" value="1"/>
</dbReference>
<dbReference type="InterPro" id="IPR005886">
    <property type="entry name" value="UDP_G4E"/>
</dbReference>
<evidence type="ECO:0000256" key="1">
    <source>
        <dbReference type="ARBA" id="ARBA00000083"/>
    </source>
</evidence>
<comment type="similarity">
    <text evidence="4 10">Belongs to the NAD(P)-dependent epimerase/dehydratase family.</text>
</comment>
<keyword evidence="13" id="KW-1185">Reference proteome</keyword>
<evidence type="ECO:0000259" key="11">
    <source>
        <dbReference type="Pfam" id="PF01370"/>
    </source>
</evidence>
<dbReference type="CDD" id="cd05247">
    <property type="entry name" value="UDP_G4E_1_SDR_e"/>
    <property type="match status" value="1"/>
</dbReference>
<organism evidence="12 13">
    <name type="scientific">Halorhodospira neutriphila</name>
    <dbReference type="NCBI Taxonomy" id="168379"/>
    <lineage>
        <taxon>Bacteria</taxon>
        <taxon>Pseudomonadati</taxon>
        <taxon>Pseudomonadota</taxon>
        <taxon>Gammaproteobacteria</taxon>
        <taxon>Chromatiales</taxon>
        <taxon>Ectothiorhodospiraceae</taxon>
        <taxon>Halorhodospira</taxon>
    </lineage>
</organism>
<comment type="subunit">
    <text evidence="10">Homodimer.</text>
</comment>
<evidence type="ECO:0000256" key="4">
    <source>
        <dbReference type="ARBA" id="ARBA00007637"/>
    </source>
</evidence>
<evidence type="ECO:0000256" key="8">
    <source>
        <dbReference type="ARBA" id="ARBA00023144"/>
    </source>
</evidence>